<accession>A0A2X4Q070</accession>
<gene>
    <name evidence="1" type="ORF">NCTC12858_01870</name>
</gene>
<dbReference type="AlphaFoldDB" id="A0A2X4Q070"/>
<dbReference type="EMBL" id="LS483447">
    <property type="protein sequence ID" value="SQH73989.1"/>
    <property type="molecule type" value="Genomic_DNA"/>
</dbReference>
<keyword evidence="2" id="KW-1185">Reference proteome</keyword>
<name>A0A2X4Q070_9PORP</name>
<proteinExistence type="predicted"/>
<dbReference type="Proteomes" id="UP000249300">
    <property type="component" value="Chromosome 1"/>
</dbReference>
<dbReference type="KEGG" id="pcre:NCTC12858_01870"/>
<reference evidence="1 2" key="1">
    <citation type="submission" date="2018-06" db="EMBL/GenBank/DDBJ databases">
        <authorList>
            <consortium name="Pathogen Informatics"/>
            <person name="Doyle S."/>
        </authorList>
    </citation>
    <scope>NUCLEOTIDE SEQUENCE [LARGE SCALE GENOMIC DNA]</scope>
    <source>
        <strain evidence="1 2">NCTC12858</strain>
    </source>
</reference>
<dbReference type="InterPro" id="IPR021272">
    <property type="entry name" value="DUF2851"/>
</dbReference>
<evidence type="ECO:0000313" key="1">
    <source>
        <dbReference type="EMBL" id="SQH73989.1"/>
    </source>
</evidence>
<evidence type="ECO:0000313" key="2">
    <source>
        <dbReference type="Proteomes" id="UP000249300"/>
    </source>
</evidence>
<organism evidence="1 2">
    <name type="scientific">Porphyromonas crevioricanis</name>
    <dbReference type="NCBI Taxonomy" id="393921"/>
    <lineage>
        <taxon>Bacteria</taxon>
        <taxon>Pseudomonadati</taxon>
        <taxon>Bacteroidota</taxon>
        <taxon>Bacteroidia</taxon>
        <taxon>Bacteroidales</taxon>
        <taxon>Porphyromonadaceae</taxon>
        <taxon>Porphyromonas</taxon>
    </lineage>
</organism>
<protein>
    <submittedName>
        <fullName evidence="1">Protein of uncharacterized function (DUF2851)</fullName>
    </submittedName>
</protein>
<sequence>MEEKLLHYAFRYRLYDSLVYVNGTEAGQAVSVLSPGELNIDAGPDFFNASIKIGEVEMVGCVEIHKKSSDWYTHKHDRDPAYDNVILHIVLQDDVPVYHANGSPLPTARISIPGAMQRLAGELLSRSKSPACIAEKDRIQEGEWQHWLLQLAGERLDRKAEQISQMLLPLQTDWNELTYILLARYLGGNVNAEAFEQLARHLPYSYIRKQRGQLLQIEAMLYGIAGLIPDPSTLGEADEDTIRYVEQLDREYCFLAHKYGLSPLPVGCIRMLRIRPAAFPTIRIAQFAALLHKHEFLFSRLMSASCVEEAEAVFDQVRVSPYWLTHYSFSTTRPEIKEQGISRNTRQLIIANVLCPLLSAYGHIRKDNSYRERAKRLLEQMPAEQNRYTRFFVPSVVKPTNMLQSQGLIQLYKVYCSASRCLSCHIGYCLLSNTALS</sequence>
<dbReference type="RefSeq" id="WP_023939721.1">
    <property type="nucleotide sequence ID" value="NZ_LS483447.1"/>
</dbReference>
<dbReference type="Pfam" id="PF11013">
    <property type="entry name" value="DUF2851"/>
    <property type="match status" value="1"/>
</dbReference>